<proteinExistence type="inferred from homology"/>
<dbReference type="AlphaFoldDB" id="A0A0V1BW58"/>
<accession>A0A0V1BW58</accession>
<evidence type="ECO:0000256" key="8">
    <source>
        <dbReference type="ARBA" id="ARBA00023136"/>
    </source>
</evidence>
<keyword evidence="4" id="KW-0813">Transport</keyword>
<comment type="caution">
    <text evidence="11">The sequence shown here is derived from an EMBL/GenBank/DDBJ whole genome shotgun (WGS) entry which is preliminary data.</text>
</comment>
<evidence type="ECO:0000256" key="9">
    <source>
        <dbReference type="ARBA" id="ARBA00023228"/>
    </source>
</evidence>
<evidence type="ECO:0000256" key="10">
    <source>
        <dbReference type="SAM" id="Phobius"/>
    </source>
</evidence>
<dbReference type="OrthoDB" id="5954402at2759"/>
<organism evidence="11 12">
    <name type="scientific">Trichinella spiralis</name>
    <name type="common">Trichina worm</name>
    <dbReference type="NCBI Taxonomy" id="6334"/>
    <lineage>
        <taxon>Eukaryota</taxon>
        <taxon>Metazoa</taxon>
        <taxon>Ecdysozoa</taxon>
        <taxon>Nematoda</taxon>
        <taxon>Enoplea</taxon>
        <taxon>Dorylaimia</taxon>
        <taxon>Trichinellida</taxon>
        <taxon>Trichinellidae</taxon>
        <taxon>Trichinella</taxon>
    </lineage>
</organism>
<keyword evidence="9" id="KW-0458">Lysosome</keyword>
<evidence type="ECO:0000256" key="6">
    <source>
        <dbReference type="ARBA" id="ARBA00022753"/>
    </source>
</evidence>
<comment type="similarity">
    <text evidence="3">Belongs to the HRG family.</text>
</comment>
<evidence type="ECO:0000256" key="7">
    <source>
        <dbReference type="ARBA" id="ARBA00022989"/>
    </source>
</evidence>
<reference evidence="11 12" key="1">
    <citation type="submission" date="2015-01" db="EMBL/GenBank/DDBJ databases">
        <title>Evolution of Trichinella species and genotypes.</title>
        <authorList>
            <person name="Korhonen P.K."/>
            <person name="Edoardo P."/>
            <person name="Giuseppe L.R."/>
            <person name="Gasser R.B."/>
        </authorList>
    </citation>
    <scope>NUCLEOTIDE SEQUENCE [LARGE SCALE GENOMIC DNA]</scope>
    <source>
        <strain evidence="11">ISS3</strain>
    </source>
</reference>
<dbReference type="InterPro" id="IPR026218">
    <property type="entry name" value="HRG"/>
</dbReference>
<evidence type="ECO:0000256" key="5">
    <source>
        <dbReference type="ARBA" id="ARBA00022692"/>
    </source>
</evidence>
<keyword evidence="6" id="KW-0967">Endosome</keyword>
<dbReference type="GO" id="GO:0015232">
    <property type="term" value="F:heme transmembrane transporter activity"/>
    <property type="evidence" value="ECO:0007669"/>
    <property type="project" value="InterPro"/>
</dbReference>
<dbReference type="EMBL" id="JYDH01000009">
    <property type="protein sequence ID" value="KRY41175.1"/>
    <property type="molecule type" value="Genomic_DNA"/>
</dbReference>
<dbReference type="PRINTS" id="PR02095">
    <property type="entry name" value="TRNSPORTRHRG"/>
</dbReference>
<keyword evidence="5 10" id="KW-0812">Transmembrane</keyword>
<dbReference type="PANTHER" id="PTHR31525:SF1">
    <property type="entry name" value="HEME TRANSPORTER HRG1"/>
    <property type="match status" value="1"/>
</dbReference>
<dbReference type="GO" id="GO:0005765">
    <property type="term" value="C:lysosomal membrane"/>
    <property type="evidence" value="ECO:0007669"/>
    <property type="project" value="UniProtKB-SubCell"/>
</dbReference>
<dbReference type="GO" id="GO:0005886">
    <property type="term" value="C:plasma membrane"/>
    <property type="evidence" value="ECO:0007669"/>
    <property type="project" value="TreeGrafter"/>
</dbReference>
<dbReference type="Proteomes" id="UP000054776">
    <property type="component" value="Unassembled WGS sequence"/>
</dbReference>
<dbReference type="FunCoup" id="A0A0V1BW58">
    <property type="interactions" value="189"/>
</dbReference>
<dbReference type="GO" id="GO:0010008">
    <property type="term" value="C:endosome membrane"/>
    <property type="evidence" value="ECO:0007669"/>
    <property type="project" value="UniProtKB-SubCell"/>
</dbReference>
<dbReference type="InParanoid" id="A0A0V1BW58"/>
<evidence type="ECO:0000313" key="11">
    <source>
        <dbReference type="EMBL" id="KRY41175.1"/>
    </source>
</evidence>
<comment type="subcellular location">
    <subcellularLocation>
        <location evidence="2">Endosome membrane</location>
        <topology evidence="2">Multi-pass membrane protein</topology>
    </subcellularLocation>
    <subcellularLocation>
        <location evidence="1">Lysosome membrane</location>
        <topology evidence="1">Multi-pass membrane protein</topology>
    </subcellularLocation>
</comment>
<dbReference type="PANTHER" id="PTHR31525">
    <property type="entry name" value="HEME TRANSPORTER HRG1"/>
    <property type="match status" value="1"/>
</dbReference>
<name>A0A0V1BW58_TRISP</name>
<evidence type="ECO:0000256" key="1">
    <source>
        <dbReference type="ARBA" id="ARBA00004155"/>
    </source>
</evidence>
<feature type="transmembrane region" description="Helical" evidence="10">
    <location>
        <begin position="60"/>
        <end position="77"/>
    </location>
</feature>
<keyword evidence="8 10" id="KW-0472">Membrane</keyword>
<keyword evidence="7 10" id="KW-1133">Transmembrane helix</keyword>
<evidence type="ECO:0000256" key="4">
    <source>
        <dbReference type="ARBA" id="ARBA00022448"/>
    </source>
</evidence>
<protein>
    <submittedName>
        <fullName evidence="11">Heme transporter hrg-1</fullName>
    </submittedName>
</protein>
<evidence type="ECO:0000256" key="3">
    <source>
        <dbReference type="ARBA" id="ARBA00006203"/>
    </source>
</evidence>
<evidence type="ECO:0000256" key="2">
    <source>
        <dbReference type="ARBA" id="ARBA00004337"/>
    </source>
</evidence>
<gene>
    <name evidence="11" type="primary">hrg-1</name>
    <name evidence="11" type="ORF">T01_11781</name>
</gene>
<sequence length="178" mass="20379">MNKQFINRFGVIWFLGLKPKPTTMRPSTVVTVRIVIASLGVACGLLAGIPFAFHFRNYNAAGWSFVSSIFAAFVLILHIKHKNLTLRSWLPRLRTCMLVGCVGQLAGVSVMVAYISLAVVLGQNLRMLYGENYWIALVWGWMTWKWAFAVFYYSRSYRRLYIAEMQPKVPAYVNDDEQ</sequence>
<evidence type="ECO:0000313" key="12">
    <source>
        <dbReference type="Proteomes" id="UP000054776"/>
    </source>
</evidence>
<dbReference type="Pfam" id="PF16954">
    <property type="entry name" value="HRG"/>
    <property type="match status" value="1"/>
</dbReference>
<feature type="transmembrane region" description="Helical" evidence="10">
    <location>
        <begin position="133"/>
        <end position="153"/>
    </location>
</feature>
<dbReference type="GO" id="GO:0020037">
    <property type="term" value="F:heme binding"/>
    <property type="evidence" value="ECO:0007669"/>
    <property type="project" value="TreeGrafter"/>
</dbReference>
<feature type="transmembrane region" description="Helical" evidence="10">
    <location>
        <begin position="30"/>
        <end position="54"/>
    </location>
</feature>
<keyword evidence="12" id="KW-1185">Reference proteome</keyword>
<feature type="transmembrane region" description="Helical" evidence="10">
    <location>
        <begin position="98"/>
        <end position="121"/>
    </location>
</feature>